<dbReference type="EMBL" id="CP000698">
    <property type="protein sequence ID" value="ABQ24318.1"/>
    <property type="molecule type" value="Genomic_DNA"/>
</dbReference>
<dbReference type="KEGG" id="gur:Gura_0102"/>
<dbReference type="AlphaFoldDB" id="A5GDN2"/>
<gene>
    <name evidence="2" type="ordered locus">Gura_0102</name>
</gene>
<evidence type="ECO:0000256" key="1">
    <source>
        <dbReference type="SAM" id="SignalP"/>
    </source>
</evidence>
<dbReference type="RefSeq" id="WP_011937047.1">
    <property type="nucleotide sequence ID" value="NC_009483.1"/>
</dbReference>
<organism evidence="2 3">
    <name type="scientific">Geotalea uraniireducens (strain Rf4)</name>
    <name type="common">Geobacter uraniireducens</name>
    <dbReference type="NCBI Taxonomy" id="351605"/>
    <lineage>
        <taxon>Bacteria</taxon>
        <taxon>Pseudomonadati</taxon>
        <taxon>Thermodesulfobacteriota</taxon>
        <taxon>Desulfuromonadia</taxon>
        <taxon>Geobacterales</taxon>
        <taxon>Geobacteraceae</taxon>
        <taxon>Geotalea</taxon>
    </lineage>
</organism>
<evidence type="ECO:0000313" key="2">
    <source>
        <dbReference type="EMBL" id="ABQ24318.1"/>
    </source>
</evidence>
<evidence type="ECO:0000313" key="3">
    <source>
        <dbReference type="Proteomes" id="UP000006695"/>
    </source>
</evidence>
<proteinExistence type="predicted"/>
<keyword evidence="3" id="KW-1185">Reference proteome</keyword>
<dbReference type="HOGENOM" id="CLU_1989466_0_0_7"/>
<feature type="chain" id="PRO_5002683428" evidence="1">
    <location>
        <begin position="27"/>
        <end position="125"/>
    </location>
</feature>
<dbReference type="Proteomes" id="UP000006695">
    <property type="component" value="Chromosome"/>
</dbReference>
<accession>A5GDN2</accession>
<dbReference type="STRING" id="351605.Gura_0102"/>
<reference evidence="2 3" key="1">
    <citation type="submission" date="2007-05" db="EMBL/GenBank/DDBJ databases">
        <title>Complete sequence of Geobacter uraniireducens Rf4.</title>
        <authorList>
            <consortium name="US DOE Joint Genome Institute"/>
            <person name="Copeland A."/>
            <person name="Lucas S."/>
            <person name="Lapidus A."/>
            <person name="Barry K."/>
            <person name="Detter J.C."/>
            <person name="Glavina del Rio T."/>
            <person name="Hammon N."/>
            <person name="Israni S."/>
            <person name="Dalin E."/>
            <person name="Tice H."/>
            <person name="Pitluck S."/>
            <person name="Chertkov O."/>
            <person name="Brettin T."/>
            <person name="Bruce D."/>
            <person name="Han C."/>
            <person name="Schmutz J."/>
            <person name="Larimer F."/>
            <person name="Land M."/>
            <person name="Hauser L."/>
            <person name="Kyrpides N."/>
            <person name="Mikhailova N."/>
            <person name="Shelobolina E."/>
            <person name="Aklujkar M."/>
            <person name="Lovley D."/>
            <person name="Richardson P."/>
        </authorList>
    </citation>
    <scope>NUCLEOTIDE SEQUENCE [LARGE SCALE GENOMIC DNA]</scope>
    <source>
        <strain evidence="3">ATCC BAA-1134 / JCM 13001 / Rf4</strain>
    </source>
</reference>
<name>A5GDN2_GEOUR</name>
<feature type="signal peptide" evidence="1">
    <location>
        <begin position="1"/>
        <end position="26"/>
    </location>
</feature>
<sequence length="125" mass="13752">MNALIRIQNWLVVTITCLALAGPAFGLDRTAAPDVSPEKADGDCAKDEISVKGTVEHVELEGGFWGIIGDDGKRYDVVNLTKEFQKQGLRVKFVGRLRPGRVSFHMWGVIVEVISIEKLGDTKNK</sequence>
<protein>
    <submittedName>
        <fullName evidence="2">Uncharacterized protein</fullName>
    </submittedName>
</protein>
<keyword evidence="1" id="KW-0732">Signal</keyword>
<dbReference type="OrthoDB" id="5421423at2"/>